<gene>
    <name evidence="1" type="ORF">SAMN05216274_1345</name>
</gene>
<protein>
    <submittedName>
        <fullName evidence="1">Uncharacterized protein</fullName>
    </submittedName>
</protein>
<reference evidence="1 2" key="1">
    <citation type="submission" date="2016-10" db="EMBL/GenBank/DDBJ databases">
        <authorList>
            <person name="Varghese N."/>
            <person name="Submissions S."/>
        </authorList>
    </citation>
    <scope>NUCLEOTIDE SEQUENCE [LARGE SCALE GENOMIC DNA]</scope>
    <source>
        <strain evidence="1 2">GMCC 1.11211</strain>
    </source>
</reference>
<comment type="caution">
    <text evidence="1">The sequence shown here is derived from an EMBL/GenBank/DDBJ whole genome shotgun (WGS) entry which is preliminary data.</text>
</comment>
<proteinExistence type="predicted"/>
<sequence length="72" mass="8149">MNKVIVTLRRRFVKLPVFVLVSVNERGQLPAVLVDPVDCAGRVIHGLWLGDSVDDGPDGTTYCRVKWVRCRR</sequence>
<keyword evidence="2" id="KW-1185">Reference proteome</keyword>
<evidence type="ECO:0000313" key="2">
    <source>
        <dbReference type="Proteomes" id="UP000199681"/>
    </source>
</evidence>
<dbReference type="Proteomes" id="UP000199681">
    <property type="component" value="Unassembled WGS sequence"/>
</dbReference>
<accession>A0ABY1EIQ8</accession>
<dbReference type="EMBL" id="FOPW01000034">
    <property type="protein sequence ID" value="SFI01431.1"/>
    <property type="molecule type" value="Genomic_DNA"/>
</dbReference>
<organism evidence="1 2">
    <name type="scientific">Cryobacterium levicorallinum</name>
    <dbReference type="NCBI Taxonomy" id="995038"/>
    <lineage>
        <taxon>Bacteria</taxon>
        <taxon>Bacillati</taxon>
        <taxon>Actinomycetota</taxon>
        <taxon>Actinomycetes</taxon>
        <taxon>Micrococcales</taxon>
        <taxon>Microbacteriaceae</taxon>
        <taxon>Cryobacterium</taxon>
    </lineage>
</organism>
<evidence type="ECO:0000313" key="1">
    <source>
        <dbReference type="EMBL" id="SFI01431.1"/>
    </source>
</evidence>
<name>A0ABY1EIQ8_9MICO</name>